<sequence length="436" mass="50023">MERLLIQRLLDWKQAATRKPLLLDGARQVGKTWLVETSFGQHFGKVIKLDFLANPGLRELFTESLNPADVLENIELELGVDVDPEKDLLFFDEIGECSEALNSLKFFAEQRPDLYLCASGSNIGLLDSFPVGKVETAELFPMCFEEFVMASGNSKILQAFRKGSQTKIVHNKLWDLLLDYYFVGGMPEAVATWFSSQDIGVNERCQQVSQVHGDLLSGYMRDFGKYSGKTNASHIEMVFRNVPLQLANNIDASVKRYRFNGVIERKRTYMDLSGPIEWLEKTKLISRCYPIACEPKTPLSAYRKENFFKLFLFDIGLLGHLLDISYKEHRQQSFEYKGYLAENFVQNELRANGIYPTYSWEYQKAEIEFLFKTGEGEIVPVEVKSGRRTQAKSLRSYIERYSPERTIKLIGSVGGNEQEAQNMTWPLYYASRLKTL</sequence>
<proteinExistence type="predicted"/>
<reference evidence="3 4" key="1">
    <citation type="submission" date="2024-06" db="EMBL/GenBank/DDBJ databases">
        <title>Genomic Encyclopedia of Type Strains, Phase V (KMG-V): Genome sequencing to study the core and pangenomes of soil and plant-associated prokaryotes.</title>
        <authorList>
            <person name="Whitman W."/>
        </authorList>
    </citation>
    <scope>NUCLEOTIDE SEQUENCE [LARGE SCALE GENOMIC DNA]</scope>
    <source>
        <strain evidence="3 4">NE40</strain>
    </source>
</reference>
<dbReference type="Pfam" id="PF13635">
    <property type="entry name" value="DUF4143"/>
    <property type="match status" value="1"/>
</dbReference>
<comment type="caution">
    <text evidence="3">The sequence shown here is derived from an EMBL/GenBank/DDBJ whole genome shotgun (WGS) entry which is preliminary data.</text>
</comment>
<feature type="domain" description="DUF4143" evidence="2">
    <location>
        <begin position="221"/>
        <end position="386"/>
    </location>
</feature>
<dbReference type="InterPro" id="IPR025420">
    <property type="entry name" value="DUF4143"/>
</dbReference>
<evidence type="ECO:0000313" key="4">
    <source>
        <dbReference type="Proteomes" id="UP001549366"/>
    </source>
</evidence>
<evidence type="ECO:0000313" key="3">
    <source>
        <dbReference type="EMBL" id="MET4756676.1"/>
    </source>
</evidence>
<protein>
    <submittedName>
        <fullName evidence="3">AAA+ superfamily ATPase</fullName>
    </submittedName>
</protein>
<dbReference type="RefSeq" id="WP_354016322.1">
    <property type="nucleotide sequence ID" value="NZ_JBEWTB010000002.1"/>
</dbReference>
<dbReference type="Proteomes" id="UP001549366">
    <property type="component" value="Unassembled WGS sequence"/>
</dbReference>
<dbReference type="PANTHER" id="PTHR33295:SF7">
    <property type="entry name" value="ATPASE"/>
    <property type="match status" value="1"/>
</dbReference>
<organism evidence="3 4">
    <name type="scientific">Endozoicomonas lisbonensis</name>
    <dbReference type="NCBI Taxonomy" id="3120522"/>
    <lineage>
        <taxon>Bacteria</taxon>
        <taxon>Pseudomonadati</taxon>
        <taxon>Pseudomonadota</taxon>
        <taxon>Gammaproteobacteria</taxon>
        <taxon>Oceanospirillales</taxon>
        <taxon>Endozoicomonadaceae</taxon>
        <taxon>Endozoicomonas</taxon>
    </lineage>
</organism>
<dbReference type="EMBL" id="JBEWTB010000002">
    <property type="protein sequence ID" value="MET4756676.1"/>
    <property type="molecule type" value="Genomic_DNA"/>
</dbReference>
<dbReference type="Pfam" id="PF13173">
    <property type="entry name" value="AAA_14"/>
    <property type="match status" value="1"/>
</dbReference>
<dbReference type="InterPro" id="IPR027417">
    <property type="entry name" value="P-loop_NTPase"/>
</dbReference>
<gene>
    <name evidence="3" type="ORF">V5J35_001868</name>
</gene>
<keyword evidence="4" id="KW-1185">Reference proteome</keyword>
<name>A0ABV2SHG9_9GAMM</name>
<dbReference type="SUPFAM" id="SSF52540">
    <property type="entry name" value="P-loop containing nucleoside triphosphate hydrolases"/>
    <property type="match status" value="1"/>
</dbReference>
<evidence type="ECO:0000259" key="1">
    <source>
        <dbReference type="Pfam" id="PF13173"/>
    </source>
</evidence>
<dbReference type="PANTHER" id="PTHR33295">
    <property type="entry name" value="ATPASE"/>
    <property type="match status" value="1"/>
</dbReference>
<accession>A0ABV2SHG9</accession>
<evidence type="ECO:0000259" key="2">
    <source>
        <dbReference type="Pfam" id="PF13635"/>
    </source>
</evidence>
<dbReference type="InterPro" id="IPR041682">
    <property type="entry name" value="AAA_14"/>
</dbReference>
<feature type="domain" description="AAA" evidence="1">
    <location>
        <begin position="18"/>
        <end position="147"/>
    </location>
</feature>